<dbReference type="PANTHER" id="PTHR48090">
    <property type="entry name" value="UNDECAPRENYL-PHOSPHATE 4-DEOXY-4-FORMAMIDO-L-ARABINOSE TRANSFERASE-RELATED"/>
    <property type="match status" value="1"/>
</dbReference>
<name>T1C7P6_9ZZZZ</name>
<keyword evidence="2" id="KW-0808">Transferase</keyword>
<dbReference type="AlphaFoldDB" id="T1C7P6"/>
<dbReference type="Gene3D" id="3.90.550.10">
    <property type="entry name" value="Spore Coat Polysaccharide Biosynthesis Protein SpsA, Chain A"/>
    <property type="match status" value="1"/>
</dbReference>
<evidence type="ECO:0000259" key="1">
    <source>
        <dbReference type="Pfam" id="PF00535"/>
    </source>
</evidence>
<dbReference type="GO" id="GO:0016740">
    <property type="term" value="F:transferase activity"/>
    <property type="evidence" value="ECO:0007669"/>
    <property type="project" value="UniProtKB-KW"/>
</dbReference>
<dbReference type="CDD" id="cd04179">
    <property type="entry name" value="DPM_DPG-synthase_like"/>
    <property type="match status" value="1"/>
</dbReference>
<dbReference type="EMBL" id="AUZY01004702">
    <property type="protein sequence ID" value="EQD62160.1"/>
    <property type="molecule type" value="Genomic_DNA"/>
</dbReference>
<feature type="non-terminal residue" evidence="2">
    <location>
        <position position="147"/>
    </location>
</feature>
<dbReference type="EC" id="2.-.-.-" evidence="2"/>
<comment type="caution">
    <text evidence="2">The sequence shown here is derived from an EMBL/GenBank/DDBJ whole genome shotgun (WGS) entry which is preliminary data.</text>
</comment>
<dbReference type="InterPro" id="IPR050256">
    <property type="entry name" value="Glycosyltransferase_2"/>
</dbReference>
<sequence>MSTADLSSGGQLAGLVSLVIPAHNEAENLPGVLRAARTVLAALGDDYEIVLVDDGSTDATVAVARAEMGDDAARLRVVTHSRKSGYGITVADGLRAAQGQWVAFMDGDGQFDPLDLKLLAELAQAADLIAGWRRRRADPWHRSVVSH</sequence>
<proteinExistence type="predicted"/>
<feature type="domain" description="Glycosyltransferase 2-like" evidence="1">
    <location>
        <begin position="17"/>
        <end position="141"/>
    </location>
</feature>
<accession>T1C7P6</accession>
<dbReference type="Pfam" id="PF00535">
    <property type="entry name" value="Glycos_transf_2"/>
    <property type="match status" value="1"/>
</dbReference>
<dbReference type="SUPFAM" id="SSF53448">
    <property type="entry name" value="Nucleotide-diphospho-sugar transferases"/>
    <property type="match status" value="1"/>
</dbReference>
<dbReference type="InterPro" id="IPR029044">
    <property type="entry name" value="Nucleotide-diphossugar_trans"/>
</dbReference>
<evidence type="ECO:0000313" key="2">
    <source>
        <dbReference type="EMBL" id="EQD62160.1"/>
    </source>
</evidence>
<reference evidence="2" key="1">
    <citation type="submission" date="2013-08" db="EMBL/GenBank/DDBJ databases">
        <authorList>
            <person name="Mendez C."/>
            <person name="Richter M."/>
            <person name="Ferrer M."/>
            <person name="Sanchez J."/>
        </authorList>
    </citation>
    <scope>NUCLEOTIDE SEQUENCE</scope>
</reference>
<gene>
    <name evidence="2" type="ORF">B1B_07385</name>
</gene>
<protein>
    <submittedName>
        <fullName evidence="2">Glycosyl transferase family 2</fullName>
        <ecNumber evidence="2">2.-.-.-</ecNumber>
    </submittedName>
</protein>
<organism evidence="2">
    <name type="scientific">mine drainage metagenome</name>
    <dbReference type="NCBI Taxonomy" id="410659"/>
    <lineage>
        <taxon>unclassified sequences</taxon>
        <taxon>metagenomes</taxon>
        <taxon>ecological metagenomes</taxon>
    </lineage>
</organism>
<reference evidence="2" key="2">
    <citation type="journal article" date="2014" name="ISME J.">
        <title>Microbial stratification in low pH oxic and suboxic macroscopic growths along an acid mine drainage.</title>
        <authorList>
            <person name="Mendez-Garcia C."/>
            <person name="Mesa V."/>
            <person name="Sprenger R.R."/>
            <person name="Richter M."/>
            <person name="Diez M.S."/>
            <person name="Solano J."/>
            <person name="Bargiela R."/>
            <person name="Golyshina O.V."/>
            <person name="Manteca A."/>
            <person name="Ramos J.L."/>
            <person name="Gallego J.R."/>
            <person name="Llorente I."/>
            <person name="Martins Dos Santos V.A."/>
            <person name="Jensen O.N."/>
            <person name="Pelaez A.I."/>
            <person name="Sanchez J."/>
            <person name="Ferrer M."/>
        </authorList>
    </citation>
    <scope>NUCLEOTIDE SEQUENCE</scope>
</reference>
<dbReference type="InterPro" id="IPR001173">
    <property type="entry name" value="Glyco_trans_2-like"/>
</dbReference>